<feature type="region of interest" description="Disordered" evidence="1">
    <location>
        <begin position="62"/>
        <end position="99"/>
    </location>
</feature>
<protein>
    <submittedName>
        <fullName evidence="2">Uncharacterized protein</fullName>
    </submittedName>
</protein>
<evidence type="ECO:0000313" key="2">
    <source>
        <dbReference type="EMBL" id="KAJ4973990.1"/>
    </source>
</evidence>
<keyword evidence="3" id="KW-1185">Reference proteome</keyword>
<dbReference type="AlphaFoldDB" id="A0A9Q0QVV2"/>
<dbReference type="Proteomes" id="UP001141806">
    <property type="component" value="Unassembled WGS sequence"/>
</dbReference>
<evidence type="ECO:0000313" key="3">
    <source>
        <dbReference type="Proteomes" id="UP001141806"/>
    </source>
</evidence>
<feature type="compositionally biased region" description="Basic and acidic residues" evidence="1">
    <location>
        <begin position="71"/>
        <end position="91"/>
    </location>
</feature>
<organism evidence="2 3">
    <name type="scientific">Protea cynaroides</name>
    <dbReference type="NCBI Taxonomy" id="273540"/>
    <lineage>
        <taxon>Eukaryota</taxon>
        <taxon>Viridiplantae</taxon>
        <taxon>Streptophyta</taxon>
        <taxon>Embryophyta</taxon>
        <taxon>Tracheophyta</taxon>
        <taxon>Spermatophyta</taxon>
        <taxon>Magnoliopsida</taxon>
        <taxon>Proteales</taxon>
        <taxon>Proteaceae</taxon>
        <taxon>Protea</taxon>
    </lineage>
</organism>
<sequence length="99" mass="10636">MSSAAIPHFKPLSMAEGCLTSSLTLFTSRMSNPLLSLPSKPTKFQLPSSPSSHPSWLSALSIDSSPSCGPDQHRLLTEQEAGKTDVHEVETRQSTNGKL</sequence>
<evidence type="ECO:0000256" key="1">
    <source>
        <dbReference type="SAM" id="MobiDB-lite"/>
    </source>
</evidence>
<proteinExistence type="predicted"/>
<reference evidence="2" key="1">
    <citation type="journal article" date="2023" name="Plant J.">
        <title>The genome of the king protea, Protea cynaroides.</title>
        <authorList>
            <person name="Chang J."/>
            <person name="Duong T.A."/>
            <person name="Schoeman C."/>
            <person name="Ma X."/>
            <person name="Roodt D."/>
            <person name="Barker N."/>
            <person name="Li Z."/>
            <person name="Van de Peer Y."/>
            <person name="Mizrachi E."/>
        </authorList>
    </citation>
    <scope>NUCLEOTIDE SEQUENCE</scope>
    <source>
        <tissue evidence="2">Young leaves</tissue>
    </source>
</reference>
<dbReference type="EMBL" id="JAMYWD010000004">
    <property type="protein sequence ID" value="KAJ4973990.1"/>
    <property type="molecule type" value="Genomic_DNA"/>
</dbReference>
<comment type="caution">
    <text evidence="2">The sequence shown here is derived from an EMBL/GenBank/DDBJ whole genome shotgun (WGS) entry which is preliminary data.</text>
</comment>
<accession>A0A9Q0QVV2</accession>
<name>A0A9Q0QVV2_9MAGN</name>
<gene>
    <name evidence="2" type="ORF">NE237_007164</name>
</gene>